<evidence type="ECO:0000256" key="2">
    <source>
        <dbReference type="ARBA" id="ARBA00023125"/>
    </source>
</evidence>
<keyword evidence="3" id="KW-0804">Transcription</keyword>
<evidence type="ECO:0000256" key="1">
    <source>
        <dbReference type="ARBA" id="ARBA00023015"/>
    </source>
</evidence>
<dbReference type="GO" id="GO:0008270">
    <property type="term" value="F:zinc ion binding"/>
    <property type="evidence" value="ECO:0007669"/>
    <property type="project" value="InterPro"/>
</dbReference>
<dbReference type="PANTHER" id="PTHR47256:SF10">
    <property type="entry name" value="ZN(II)2CYS6 TRANSCRIPTION FACTOR (EUROFUNG)"/>
    <property type="match status" value="1"/>
</dbReference>
<gene>
    <name evidence="6" type="ORF">BDV27DRAFT_132627</name>
</gene>
<evidence type="ECO:0000313" key="7">
    <source>
        <dbReference type="Proteomes" id="UP000326268"/>
    </source>
</evidence>
<dbReference type="AlphaFoldDB" id="A0A5N6ZWE1"/>
<organism evidence="6 7">
    <name type="scientific">Aspergillus caelatus</name>
    <dbReference type="NCBI Taxonomy" id="61420"/>
    <lineage>
        <taxon>Eukaryota</taxon>
        <taxon>Fungi</taxon>
        <taxon>Dikarya</taxon>
        <taxon>Ascomycota</taxon>
        <taxon>Pezizomycotina</taxon>
        <taxon>Eurotiomycetes</taxon>
        <taxon>Eurotiomycetidae</taxon>
        <taxon>Eurotiales</taxon>
        <taxon>Aspergillaceae</taxon>
        <taxon>Aspergillus</taxon>
        <taxon>Aspergillus subgen. Circumdati</taxon>
    </lineage>
</organism>
<evidence type="ECO:0000256" key="4">
    <source>
        <dbReference type="ARBA" id="ARBA00023242"/>
    </source>
</evidence>
<evidence type="ECO:0000259" key="5">
    <source>
        <dbReference type="PROSITE" id="PS50048"/>
    </source>
</evidence>
<reference evidence="6 7" key="1">
    <citation type="submission" date="2019-04" db="EMBL/GenBank/DDBJ databases">
        <title>Friends and foes A comparative genomics studyof 23 Aspergillus species from section Flavi.</title>
        <authorList>
            <consortium name="DOE Joint Genome Institute"/>
            <person name="Kjaerbolling I."/>
            <person name="Vesth T."/>
            <person name="Frisvad J.C."/>
            <person name="Nybo J.L."/>
            <person name="Theobald S."/>
            <person name="Kildgaard S."/>
            <person name="Isbrandt T."/>
            <person name="Kuo A."/>
            <person name="Sato A."/>
            <person name="Lyhne E.K."/>
            <person name="Kogle M.E."/>
            <person name="Wiebenga A."/>
            <person name="Kun R.S."/>
            <person name="Lubbers R.J."/>
            <person name="Makela M.R."/>
            <person name="Barry K."/>
            <person name="Chovatia M."/>
            <person name="Clum A."/>
            <person name="Daum C."/>
            <person name="Haridas S."/>
            <person name="He G."/>
            <person name="LaButti K."/>
            <person name="Lipzen A."/>
            <person name="Mondo S."/>
            <person name="Riley R."/>
            <person name="Salamov A."/>
            <person name="Simmons B.A."/>
            <person name="Magnuson J.K."/>
            <person name="Henrissat B."/>
            <person name="Mortensen U.H."/>
            <person name="Larsen T.O."/>
            <person name="Devries R.P."/>
            <person name="Grigoriev I.V."/>
            <person name="Machida M."/>
            <person name="Baker S.E."/>
            <person name="Andersen M.R."/>
        </authorList>
    </citation>
    <scope>NUCLEOTIDE SEQUENCE [LARGE SCALE GENOMIC DNA]</scope>
    <source>
        <strain evidence="6 7">CBS 763.97</strain>
    </source>
</reference>
<dbReference type="Pfam" id="PF00172">
    <property type="entry name" value="Zn_clus"/>
    <property type="match status" value="1"/>
</dbReference>
<keyword evidence="7" id="KW-1185">Reference proteome</keyword>
<evidence type="ECO:0000313" key="6">
    <source>
        <dbReference type="EMBL" id="KAE8361695.1"/>
    </source>
</evidence>
<keyword evidence="4" id="KW-0539">Nucleus</keyword>
<dbReference type="GO" id="GO:0003677">
    <property type="term" value="F:DNA binding"/>
    <property type="evidence" value="ECO:0007669"/>
    <property type="project" value="UniProtKB-KW"/>
</dbReference>
<proteinExistence type="predicted"/>
<dbReference type="RefSeq" id="XP_031924776.1">
    <property type="nucleotide sequence ID" value="XM_032067920.1"/>
</dbReference>
<protein>
    <recommendedName>
        <fullName evidence="5">Zn(2)-C6 fungal-type domain-containing protein</fullName>
    </recommendedName>
</protein>
<dbReference type="OrthoDB" id="3266505at2759"/>
<accession>A0A5N6ZWE1</accession>
<dbReference type="PROSITE" id="PS50048">
    <property type="entry name" value="ZN2_CY6_FUNGAL_2"/>
    <property type="match status" value="1"/>
</dbReference>
<dbReference type="CDD" id="cd00067">
    <property type="entry name" value="GAL4"/>
    <property type="match status" value="1"/>
</dbReference>
<dbReference type="GeneID" id="43652366"/>
<dbReference type="InterPro" id="IPR053187">
    <property type="entry name" value="Notoamide_regulator"/>
</dbReference>
<feature type="domain" description="Zn(2)-C6 fungal-type" evidence="5">
    <location>
        <begin position="39"/>
        <end position="68"/>
    </location>
</feature>
<dbReference type="InterPro" id="IPR001138">
    <property type="entry name" value="Zn2Cys6_DnaBD"/>
</dbReference>
<dbReference type="Gene3D" id="4.10.240.10">
    <property type="entry name" value="Zn(2)-C6 fungal-type DNA-binding domain"/>
    <property type="match status" value="1"/>
</dbReference>
<evidence type="ECO:0000256" key="3">
    <source>
        <dbReference type="ARBA" id="ARBA00023163"/>
    </source>
</evidence>
<dbReference type="GO" id="GO:0000981">
    <property type="term" value="F:DNA-binding transcription factor activity, RNA polymerase II-specific"/>
    <property type="evidence" value="ECO:0007669"/>
    <property type="project" value="InterPro"/>
</dbReference>
<dbReference type="GO" id="GO:0009893">
    <property type="term" value="P:positive regulation of metabolic process"/>
    <property type="evidence" value="ECO:0007669"/>
    <property type="project" value="UniProtKB-ARBA"/>
</dbReference>
<name>A0A5N6ZWE1_9EURO</name>
<keyword evidence="1" id="KW-0805">Transcription regulation</keyword>
<dbReference type="EMBL" id="ML737726">
    <property type="protein sequence ID" value="KAE8361695.1"/>
    <property type="molecule type" value="Genomic_DNA"/>
</dbReference>
<dbReference type="Proteomes" id="UP000326268">
    <property type="component" value="Unassembled WGS sequence"/>
</dbReference>
<dbReference type="SMART" id="SM00066">
    <property type="entry name" value="GAL4"/>
    <property type="match status" value="1"/>
</dbReference>
<dbReference type="InterPro" id="IPR036864">
    <property type="entry name" value="Zn2-C6_fun-type_DNA-bd_sf"/>
</dbReference>
<dbReference type="SUPFAM" id="SSF57701">
    <property type="entry name" value="Zn2/Cys6 DNA-binding domain"/>
    <property type="match status" value="1"/>
</dbReference>
<dbReference type="PANTHER" id="PTHR47256">
    <property type="entry name" value="ZN(II)2CYS6 TRANSCRIPTION FACTOR (EUROFUNG)-RELATED"/>
    <property type="match status" value="1"/>
</dbReference>
<sequence>MASPAAPLRTLLPAVCRSPHKPPTPVHRVERRSKRRSLACSSCQQKKVKCSGPPPCGACAATNSECCFEPLTDKRRKLTRKAAEKDMESYRHVSMYLISILRSGKEDDVNNLVKVVQKASSLDSALGDLQSLISREKS</sequence>
<keyword evidence="2" id="KW-0238">DNA-binding</keyword>